<evidence type="ECO:0000259" key="5">
    <source>
        <dbReference type="Pfam" id="PF04542"/>
    </source>
</evidence>
<dbReference type="EMBL" id="FNED01000004">
    <property type="protein sequence ID" value="SDI43932.1"/>
    <property type="molecule type" value="Genomic_DNA"/>
</dbReference>
<name>A0A0D1XJ86_ANEMI</name>
<dbReference type="OrthoDB" id="9784984at2"/>
<evidence type="ECO:0000259" key="6">
    <source>
        <dbReference type="Pfam" id="PF08281"/>
    </source>
</evidence>
<evidence type="ECO:0000256" key="4">
    <source>
        <dbReference type="ARBA" id="ARBA00023163"/>
    </source>
</evidence>
<dbReference type="InterPro" id="IPR014284">
    <property type="entry name" value="RNA_pol_sigma-70_dom"/>
</dbReference>
<gene>
    <name evidence="7" type="ORF">AF333_02250</name>
    <name evidence="8" type="ORF">SAMN04487909_10419</name>
</gene>
<protein>
    <submittedName>
        <fullName evidence="8">RNA polymerase sigma-70 factor, ECF subfamily</fullName>
    </submittedName>
</protein>
<dbReference type="Gene3D" id="1.10.10.10">
    <property type="entry name" value="Winged helix-like DNA-binding domain superfamily/Winged helix DNA-binding domain"/>
    <property type="match status" value="1"/>
</dbReference>
<dbReference type="PATRIC" id="fig|47500.8.peg.2786"/>
<dbReference type="InterPro" id="IPR036388">
    <property type="entry name" value="WH-like_DNA-bd_sf"/>
</dbReference>
<evidence type="ECO:0000313" key="9">
    <source>
        <dbReference type="Proteomes" id="UP000037269"/>
    </source>
</evidence>
<dbReference type="STRING" id="47500.AF333_02250"/>
<accession>A0A0D1XJ86</accession>
<keyword evidence="4" id="KW-0804">Transcription</keyword>
<dbReference type="PANTHER" id="PTHR43133">
    <property type="entry name" value="RNA POLYMERASE ECF-TYPE SIGMA FACTO"/>
    <property type="match status" value="1"/>
</dbReference>
<comment type="similarity">
    <text evidence="1">Belongs to the sigma-70 factor family. ECF subfamily.</text>
</comment>
<evidence type="ECO:0000256" key="3">
    <source>
        <dbReference type="ARBA" id="ARBA00023082"/>
    </source>
</evidence>
<dbReference type="InterPro" id="IPR013324">
    <property type="entry name" value="RNA_pol_sigma_r3/r4-like"/>
</dbReference>
<dbReference type="GO" id="GO:0003677">
    <property type="term" value="F:DNA binding"/>
    <property type="evidence" value="ECO:0007669"/>
    <property type="project" value="InterPro"/>
</dbReference>
<evidence type="ECO:0000313" key="7">
    <source>
        <dbReference type="EMBL" id="KON94485.1"/>
    </source>
</evidence>
<keyword evidence="2" id="KW-0805">Transcription regulation</keyword>
<dbReference type="SUPFAM" id="SSF88946">
    <property type="entry name" value="Sigma2 domain of RNA polymerase sigma factors"/>
    <property type="match status" value="1"/>
</dbReference>
<proteinExistence type="inferred from homology"/>
<dbReference type="SUPFAM" id="SSF88659">
    <property type="entry name" value="Sigma3 and sigma4 domains of RNA polymerase sigma factors"/>
    <property type="match status" value="1"/>
</dbReference>
<organism evidence="7 9">
    <name type="scientific">Aneurinibacillus migulanus</name>
    <name type="common">Bacillus migulanus</name>
    <dbReference type="NCBI Taxonomy" id="47500"/>
    <lineage>
        <taxon>Bacteria</taxon>
        <taxon>Bacillati</taxon>
        <taxon>Bacillota</taxon>
        <taxon>Bacilli</taxon>
        <taxon>Bacillales</taxon>
        <taxon>Paenibacillaceae</taxon>
        <taxon>Aneurinibacillus group</taxon>
        <taxon>Aneurinibacillus</taxon>
    </lineage>
</organism>
<keyword evidence="9" id="KW-1185">Reference proteome</keyword>
<dbReference type="InterPro" id="IPR013325">
    <property type="entry name" value="RNA_pol_sigma_r2"/>
</dbReference>
<keyword evidence="3" id="KW-0731">Sigma factor</keyword>
<dbReference type="PANTHER" id="PTHR43133:SF51">
    <property type="entry name" value="RNA POLYMERASE SIGMA FACTOR"/>
    <property type="match status" value="1"/>
</dbReference>
<dbReference type="InterPro" id="IPR007627">
    <property type="entry name" value="RNA_pol_sigma70_r2"/>
</dbReference>
<dbReference type="CDD" id="cd06171">
    <property type="entry name" value="Sigma70_r4"/>
    <property type="match status" value="1"/>
</dbReference>
<dbReference type="EMBL" id="LGUG01000004">
    <property type="protein sequence ID" value="KON94485.1"/>
    <property type="molecule type" value="Genomic_DNA"/>
</dbReference>
<sequence length="189" mass="21685">MDTEQQLIERCQSGDKNAFGLLVRPHLQRAYSTAFAILGAQHFAEDAVQNALFEAYKAIMEGRDIRRFGGWLTHIVARRALDIARQKLRQQHTTEENELLEVRDNTASPITDVLQKEQRNELMTAIMQLNINQRAVIVMYYYQEMKIGEIASLLNIKEGTVKSRLHQARITLSKLVPFETAKQKVGECQ</sequence>
<evidence type="ECO:0000256" key="2">
    <source>
        <dbReference type="ARBA" id="ARBA00023015"/>
    </source>
</evidence>
<dbReference type="AlphaFoldDB" id="A0A0D1XJ86"/>
<evidence type="ECO:0000313" key="8">
    <source>
        <dbReference type="EMBL" id="SDI43932.1"/>
    </source>
</evidence>
<dbReference type="Proteomes" id="UP000182836">
    <property type="component" value="Unassembled WGS sequence"/>
</dbReference>
<dbReference type="InterPro" id="IPR039425">
    <property type="entry name" value="RNA_pol_sigma-70-like"/>
</dbReference>
<reference evidence="8 10" key="2">
    <citation type="submission" date="2016-10" db="EMBL/GenBank/DDBJ databases">
        <authorList>
            <person name="de Groot N.N."/>
        </authorList>
    </citation>
    <scope>NUCLEOTIDE SEQUENCE [LARGE SCALE GENOMIC DNA]</scope>
    <source>
        <strain evidence="8 10">DSM 2895</strain>
    </source>
</reference>
<feature type="domain" description="RNA polymerase sigma factor 70 region 4 type 2" evidence="6">
    <location>
        <begin position="120"/>
        <end position="171"/>
    </location>
</feature>
<evidence type="ECO:0000256" key="1">
    <source>
        <dbReference type="ARBA" id="ARBA00010641"/>
    </source>
</evidence>
<dbReference type="GeneID" id="42304034"/>
<reference evidence="7 9" key="1">
    <citation type="submission" date="2015-07" db="EMBL/GenBank/DDBJ databases">
        <title>Fjat-14205 dsm 2895.</title>
        <authorList>
            <person name="Liu B."/>
            <person name="Wang J."/>
            <person name="Zhu Y."/>
            <person name="Liu G."/>
            <person name="Chen Q."/>
            <person name="Chen Z."/>
            <person name="Lan J."/>
            <person name="Che J."/>
            <person name="Ge C."/>
            <person name="Shi H."/>
            <person name="Pan Z."/>
            <person name="Liu X."/>
        </authorList>
    </citation>
    <scope>NUCLEOTIDE SEQUENCE [LARGE SCALE GENOMIC DNA]</scope>
    <source>
        <strain evidence="7 9">DSM 2895</strain>
    </source>
</reference>
<evidence type="ECO:0000313" key="10">
    <source>
        <dbReference type="Proteomes" id="UP000182836"/>
    </source>
</evidence>
<dbReference type="RefSeq" id="WP_043067535.1">
    <property type="nucleotide sequence ID" value="NZ_BJOA01000164.1"/>
</dbReference>
<dbReference type="NCBIfam" id="TIGR02937">
    <property type="entry name" value="sigma70-ECF"/>
    <property type="match status" value="1"/>
</dbReference>
<dbReference type="InterPro" id="IPR013249">
    <property type="entry name" value="RNA_pol_sigma70_r4_t2"/>
</dbReference>
<dbReference type="Gene3D" id="1.10.1740.10">
    <property type="match status" value="1"/>
</dbReference>
<dbReference type="Pfam" id="PF04542">
    <property type="entry name" value="Sigma70_r2"/>
    <property type="match status" value="1"/>
</dbReference>
<dbReference type="GO" id="GO:0006352">
    <property type="term" value="P:DNA-templated transcription initiation"/>
    <property type="evidence" value="ECO:0007669"/>
    <property type="project" value="InterPro"/>
</dbReference>
<dbReference type="GO" id="GO:0016987">
    <property type="term" value="F:sigma factor activity"/>
    <property type="evidence" value="ECO:0007669"/>
    <property type="project" value="UniProtKB-KW"/>
</dbReference>
<dbReference type="Pfam" id="PF08281">
    <property type="entry name" value="Sigma70_r4_2"/>
    <property type="match status" value="1"/>
</dbReference>
<feature type="domain" description="RNA polymerase sigma-70 region 2" evidence="5">
    <location>
        <begin position="22"/>
        <end position="87"/>
    </location>
</feature>
<dbReference type="Proteomes" id="UP000037269">
    <property type="component" value="Unassembled WGS sequence"/>
</dbReference>